<keyword evidence="2" id="KW-0285">Flavoprotein</keyword>
<evidence type="ECO:0000256" key="3">
    <source>
        <dbReference type="ARBA" id="ARBA00022827"/>
    </source>
</evidence>
<comment type="similarity">
    <text evidence="1">Belongs to the FAD-binding monooxygenase family.</text>
</comment>
<evidence type="ECO:0000256" key="2">
    <source>
        <dbReference type="ARBA" id="ARBA00022630"/>
    </source>
</evidence>
<dbReference type="PANTHER" id="PTHR42877">
    <property type="entry name" value="L-ORNITHINE N(5)-MONOOXYGENASE-RELATED"/>
    <property type="match status" value="1"/>
</dbReference>
<dbReference type="SUPFAM" id="SSF51905">
    <property type="entry name" value="FAD/NAD(P)-binding domain"/>
    <property type="match status" value="1"/>
</dbReference>
<dbReference type="InterPro" id="IPR036188">
    <property type="entry name" value="FAD/NAD-bd_sf"/>
</dbReference>
<dbReference type="InterPro" id="IPR020946">
    <property type="entry name" value="Flavin_mOase-like"/>
</dbReference>
<evidence type="ECO:0000256" key="4">
    <source>
        <dbReference type="ARBA" id="ARBA00023002"/>
    </source>
</evidence>
<organism evidence="5">
    <name type="scientific">Streptomyces sp. SID12501</name>
    <dbReference type="NCBI Taxonomy" id="2706042"/>
    <lineage>
        <taxon>Bacteria</taxon>
        <taxon>Bacillati</taxon>
        <taxon>Actinomycetota</taxon>
        <taxon>Actinomycetes</taxon>
        <taxon>Kitasatosporales</taxon>
        <taxon>Streptomycetaceae</taxon>
        <taxon>Streptomyces</taxon>
    </lineage>
</organism>
<dbReference type="PANTHER" id="PTHR42877:SF4">
    <property type="entry name" value="FAD_NAD(P)-BINDING DOMAIN-CONTAINING PROTEIN-RELATED"/>
    <property type="match status" value="1"/>
</dbReference>
<dbReference type="GO" id="GO:0050660">
    <property type="term" value="F:flavin adenine dinucleotide binding"/>
    <property type="evidence" value="ECO:0007669"/>
    <property type="project" value="InterPro"/>
</dbReference>
<dbReference type="Gene3D" id="3.50.50.60">
    <property type="entry name" value="FAD/NAD(P)-binding domain"/>
    <property type="match status" value="2"/>
</dbReference>
<protein>
    <submittedName>
        <fullName evidence="5">NAD(P)/FAD-dependent oxidoreductase</fullName>
    </submittedName>
</protein>
<evidence type="ECO:0000256" key="1">
    <source>
        <dbReference type="ARBA" id="ARBA00010139"/>
    </source>
</evidence>
<dbReference type="InterPro" id="IPR051209">
    <property type="entry name" value="FAD-bind_Monooxygenase_sf"/>
</dbReference>
<comment type="caution">
    <text evidence="5">The sequence shown here is derived from an EMBL/GenBank/DDBJ whole genome shotgun (WGS) entry which is preliminary data.</text>
</comment>
<name>A0A6B3BPY7_9ACTN</name>
<keyword evidence="3" id="KW-0274">FAD</keyword>
<dbReference type="RefSeq" id="WP_164313853.1">
    <property type="nucleotide sequence ID" value="NZ_JAAGLU010000008.1"/>
</dbReference>
<proteinExistence type="inferred from homology"/>
<dbReference type="GO" id="GO:0050661">
    <property type="term" value="F:NADP binding"/>
    <property type="evidence" value="ECO:0007669"/>
    <property type="project" value="InterPro"/>
</dbReference>
<keyword evidence="4" id="KW-0560">Oxidoreductase</keyword>
<dbReference type="EMBL" id="JAAGLU010000008">
    <property type="protein sequence ID" value="NEC86392.1"/>
    <property type="molecule type" value="Genomic_DNA"/>
</dbReference>
<gene>
    <name evidence="5" type="ORF">G3I71_11300</name>
</gene>
<reference evidence="5" key="1">
    <citation type="submission" date="2020-01" db="EMBL/GenBank/DDBJ databases">
        <title>Insect and environment-associated Actinomycetes.</title>
        <authorList>
            <person name="Currrie C."/>
            <person name="Chevrette M."/>
            <person name="Carlson C."/>
            <person name="Stubbendieck R."/>
            <person name="Wendt-Pienkowski E."/>
        </authorList>
    </citation>
    <scope>NUCLEOTIDE SEQUENCE</scope>
    <source>
        <strain evidence="5">SID12501</strain>
    </source>
</reference>
<dbReference type="GO" id="GO:0004499">
    <property type="term" value="F:N,N-dimethylaniline monooxygenase activity"/>
    <property type="evidence" value="ECO:0007669"/>
    <property type="project" value="InterPro"/>
</dbReference>
<dbReference type="Pfam" id="PF00743">
    <property type="entry name" value="FMO-like"/>
    <property type="match status" value="1"/>
</dbReference>
<evidence type="ECO:0000313" key="5">
    <source>
        <dbReference type="EMBL" id="NEC86392.1"/>
    </source>
</evidence>
<sequence>MDDNAPKAEDTVHTVEVAVVGAGFSGLGMGARLKQAGIDDFVLLERAMDVGGTWRDNSYPGATCDIPSILYSFSFFPNPRWSRSFSTQPEIHDYLRRSVDVFGLGPHLRLRHKVREAAWDESAARWKIRVTSPLGDTVYRARFLVSATGPLSLPAVPDLPGLAEFRGPVFHSSRWNHEFDLAGRKVAVIGTGASAIQVVPAIQPQVARLDLYQRTPPWVISRHDRTLTRTEHELYSRLPALQQLVRQALFWSRESYVLGFVGGHVRIRKALQALALRHLSRSVADPELRERLTPDFAFGCKRVLLSNDYYPAVAAANVGLITDGIAEVGADTVVSRDGTERRTDAIVLCTGFRTTDPPMAHGISGRGGQRLSEAWAKGMRAHQGVMVSGFPNLFFTIGPNSGLPHSSMTLVIEAQIRYAVDCIAQMRDHSIADIEVLPQTEAAYNARLQRRMSDSVWTTGGCSSWYLDPRTGTNTTLWPDYTWRFQRMNRTFSPAGHRARTLGRLRV</sequence>
<accession>A0A6B3BPY7</accession>
<dbReference type="AlphaFoldDB" id="A0A6B3BPY7"/>